<name>A0A3B0TBZ7_9ZZZZ</name>
<feature type="non-terminal residue" evidence="1">
    <location>
        <position position="1"/>
    </location>
</feature>
<accession>A0A3B0TBZ7</accession>
<gene>
    <name evidence="1" type="ORF">MNBD_ALPHA11-1072</name>
</gene>
<organism evidence="1">
    <name type="scientific">hydrothermal vent metagenome</name>
    <dbReference type="NCBI Taxonomy" id="652676"/>
    <lineage>
        <taxon>unclassified sequences</taxon>
        <taxon>metagenomes</taxon>
        <taxon>ecological metagenomes</taxon>
    </lineage>
</organism>
<protein>
    <submittedName>
        <fullName evidence="1">Uncharacterized protein</fullName>
    </submittedName>
</protein>
<dbReference type="EMBL" id="UOEQ01000034">
    <property type="protein sequence ID" value="VAW14400.1"/>
    <property type="molecule type" value="Genomic_DNA"/>
</dbReference>
<dbReference type="AlphaFoldDB" id="A0A3B0TBZ7"/>
<reference evidence="1" key="1">
    <citation type="submission" date="2018-06" db="EMBL/GenBank/DDBJ databases">
        <authorList>
            <person name="Zhirakovskaya E."/>
        </authorList>
    </citation>
    <scope>NUCLEOTIDE SEQUENCE</scope>
</reference>
<sequence>ASTLGELRGAQHEIATSLSKMIKGLVAETDLM</sequence>
<proteinExistence type="predicted"/>
<evidence type="ECO:0000313" key="1">
    <source>
        <dbReference type="EMBL" id="VAW14400.1"/>
    </source>
</evidence>